<evidence type="ECO:0000313" key="3">
    <source>
        <dbReference type="EMBL" id="RCN47416.1"/>
    </source>
</evidence>
<feature type="region of interest" description="Disordered" evidence="1">
    <location>
        <begin position="73"/>
        <end position="93"/>
    </location>
</feature>
<reference evidence="3 4" key="1">
    <citation type="submission" date="2014-10" db="EMBL/GenBank/DDBJ databases">
        <title>Draft genome of the hookworm Ancylostoma caninum.</title>
        <authorList>
            <person name="Mitreva M."/>
        </authorList>
    </citation>
    <scope>NUCLEOTIDE SEQUENCE [LARGE SCALE GENOMIC DNA]</scope>
    <source>
        <strain evidence="3 4">Baltimore</strain>
    </source>
</reference>
<dbReference type="Pfam" id="PF07245">
    <property type="entry name" value="Phlebovirus_G2"/>
    <property type="match status" value="1"/>
</dbReference>
<accession>A0A368GSQ6</accession>
<dbReference type="OrthoDB" id="5875705at2759"/>
<dbReference type="AlphaFoldDB" id="A0A368GSQ6"/>
<dbReference type="InterPro" id="IPR009878">
    <property type="entry name" value="Phlebovirus_G2_fusion"/>
</dbReference>
<protein>
    <recommendedName>
        <fullName evidence="2">Phlebovirus glycoprotein G2 fusion domain-containing protein</fullName>
    </recommendedName>
</protein>
<dbReference type="EMBL" id="JOJR01000063">
    <property type="protein sequence ID" value="RCN47416.1"/>
    <property type="molecule type" value="Genomic_DNA"/>
</dbReference>
<feature type="domain" description="Phlebovirus glycoprotein G2 fusion" evidence="2">
    <location>
        <begin position="2"/>
        <end position="81"/>
    </location>
</feature>
<organism evidence="3 4">
    <name type="scientific">Ancylostoma caninum</name>
    <name type="common">Dog hookworm</name>
    <dbReference type="NCBI Taxonomy" id="29170"/>
    <lineage>
        <taxon>Eukaryota</taxon>
        <taxon>Metazoa</taxon>
        <taxon>Ecdysozoa</taxon>
        <taxon>Nematoda</taxon>
        <taxon>Chromadorea</taxon>
        <taxon>Rhabditida</taxon>
        <taxon>Rhabditina</taxon>
        <taxon>Rhabditomorpha</taxon>
        <taxon>Strongyloidea</taxon>
        <taxon>Ancylostomatidae</taxon>
        <taxon>Ancylostomatinae</taxon>
        <taxon>Ancylostoma</taxon>
    </lineage>
</organism>
<dbReference type="Proteomes" id="UP000252519">
    <property type="component" value="Unassembled WGS sequence"/>
</dbReference>
<gene>
    <name evidence="3" type="ORF">ANCCAN_06551</name>
</gene>
<keyword evidence="4" id="KW-1185">Reference proteome</keyword>
<comment type="caution">
    <text evidence="3">The sequence shown here is derived from an EMBL/GenBank/DDBJ whole genome shotgun (WGS) entry which is preliminary data.</text>
</comment>
<evidence type="ECO:0000256" key="1">
    <source>
        <dbReference type="SAM" id="MobiDB-lite"/>
    </source>
</evidence>
<name>A0A368GSQ6_ANCCA</name>
<evidence type="ECO:0000259" key="2">
    <source>
        <dbReference type="Pfam" id="PF07245"/>
    </source>
</evidence>
<proteinExistence type="predicted"/>
<sequence>MLPELGESNNYPGVTRCIESCGGPGCGCFYLSSGCLFYRICDVPRNEKVYELFKCSQWHGAVHLELTPSVNEQDHRRNTSFPYNPQFRPKWGL</sequence>
<evidence type="ECO:0000313" key="4">
    <source>
        <dbReference type="Proteomes" id="UP000252519"/>
    </source>
</evidence>